<evidence type="ECO:0000313" key="3">
    <source>
        <dbReference type="Proteomes" id="UP000191554"/>
    </source>
</evidence>
<dbReference type="PROSITE" id="PS51379">
    <property type="entry name" value="4FE4S_FER_2"/>
    <property type="match status" value="1"/>
</dbReference>
<reference evidence="2 3" key="1">
    <citation type="submission" date="2017-03" db="EMBL/GenBank/DDBJ databases">
        <title>Genome sequence of Clostridium hungatei DSM 14427.</title>
        <authorList>
            <person name="Poehlein A."/>
            <person name="Daniel R."/>
        </authorList>
    </citation>
    <scope>NUCLEOTIDE SEQUENCE [LARGE SCALE GENOMIC DNA]</scope>
    <source>
        <strain evidence="2 3">DSM 14427</strain>
    </source>
</reference>
<evidence type="ECO:0000313" key="2">
    <source>
        <dbReference type="EMBL" id="OPX44412.1"/>
    </source>
</evidence>
<organism evidence="2 3">
    <name type="scientific">Ruminiclostridium hungatei</name>
    <name type="common">Clostridium hungatei</name>
    <dbReference type="NCBI Taxonomy" id="48256"/>
    <lineage>
        <taxon>Bacteria</taxon>
        <taxon>Bacillati</taxon>
        <taxon>Bacillota</taxon>
        <taxon>Clostridia</taxon>
        <taxon>Eubacteriales</taxon>
        <taxon>Oscillospiraceae</taxon>
        <taxon>Ruminiclostridium</taxon>
    </lineage>
</organism>
<dbReference type="SUPFAM" id="SSF54862">
    <property type="entry name" value="4Fe-4S ferredoxins"/>
    <property type="match status" value="1"/>
</dbReference>
<dbReference type="SUPFAM" id="SSF53920">
    <property type="entry name" value="Fe-only hydrogenase"/>
    <property type="match status" value="1"/>
</dbReference>
<dbReference type="Gene3D" id="3.40.950.10">
    <property type="entry name" value="Fe-only Hydrogenase (Larger Subunit), Chain L, domain 3"/>
    <property type="match status" value="1"/>
</dbReference>
<sequence>MQTFNELYDRLVKAAVQNRVAEEVEEIRKLDFDPHQLDCLLRPKDYGPVWRFGKCDCCDGDGKNCPTKCLFDAIGKDEEGNISIDIEKCVGCSGCIDRCKAEKLVGSRDILPVLNAVNNSEGPVYAMIAPAFISQFSDKVTPGKLRSAFKRLGFAGMLEVALFADILTLKEALEFDRKIHDEKDFLLTSCCCPMWIAMIRRIYSQYVPHVPGSVSPMVACGRSIKLLEENAITVFIGPCIAKKAEAREKDIADAVDYVLTFQEVQDIFEAAGIDPAQMEEDSRDHSSRAGRIYARTGGVSEAVQATVERLNPHRAIRVKAIQADGMPACKEMLAALKEGRTAANFIEGMGCTGGCVGGPKAILNREEGRKNVVAYGNQAAYSTPIDNPYVIELLHRLGFDTIESLLERSDIFTREF</sequence>
<dbReference type="InterPro" id="IPR009016">
    <property type="entry name" value="Fe_hydrogenase"/>
</dbReference>
<dbReference type="InterPro" id="IPR050340">
    <property type="entry name" value="Cytosolic_Fe-S_CAF"/>
</dbReference>
<proteinExistence type="predicted"/>
<accession>A0A1V4SKJ0</accession>
<dbReference type="InterPro" id="IPR004108">
    <property type="entry name" value="Fe_hydrogenase_lsu_C"/>
</dbReference>
<dbReference type="PANTHER" id="PTHR11615">
    <property type="entry name" value="NITRATE, FORMATE, IRON DEHYDROGENASE"/>
    <property type="match status" value="1"/>
</dbReference>
<dbReference type="Pfam" id="PF02906">
    <property type="entry name" value="Fe_hyd_lg_C"/>
    <property type="match status" value="1"/>
</dbReference>
<feature type="domain" description="4Fe-4S ferredoxin-type" evidence="1">
    <location>
        <begin position="80"/>
        <end position="109"/>
    </location>
</feature>
<protein>
    <submittedName>
        <fullName evidence="2">Periplasmic hydrogenase large subunit</fullName>
        <ecNumber evidence="2">1.12.7.2</ecNumber>
    </submittedName>
</protein>
<dbReference type="AlphaFoldDB" id="A0A1V4SKJ0"/>
<evidence type="ECO:0000259" key="1">
    <source>
        <dbReference type="PROSITE" id="PS51379"/>
    </source>
</evidence>
<dbReference type="STRING" id="48256.CLHUN_17110"/>
<dbReference type="Proteomes" id="UP000191554">
    <property type="component" value="Unassembled WGS sequence"/>
</dbReference>
<dbReference type="EC" id="1.12.7.2" evidence="2"/>
<dbReference type="InterPro" id="IPR017896">
    <property type="entry name" value="4Fe4S_Fe-S-bd"/>
</dbReference>
<dbReference type="OrthoDB" id="9798098at2"/>
<dbReference type="EMBL" id="MZGX01000009">
    <property type="protein sequence ID" value="OPX44412.1"/>
    <property type="molecule type" value="Genomic_DNA"/>
</dbReference>
<dbReference type="RefSeq" id="WP_080064155.1">
    <property type="nucleotide sequence ID" value="NZ_MZGX01000009.1"/>
</dbReference>
<gene>
    <name evidence="2" type="primary">hydA_1</name>
    <name evidence="2" type="ORF">CLHUN_17110</name>
</gene>
<name>A0A1V4SKJ0_RUMHU</name>
<comment type="caution">
    <text evidence="2">The sequence shown here is derived from an EMBL/GenBank/DDBJ whole genome shotgun (WGS) entry which is preliminary data.</text>
</comment>
<keyword evidence="3" id="KW-1185">Reference proteome</keyword>
<keyword evidence="2" id="KW-0560">Oxidoreductase</keyword>
<dbReference type="GO" id="GO:0008901">
    <property type="term" value="F:ferredoxin hydrogenase activity"/>
    <property type="evidence" value="ECO:0007669"/>
    <property type="project" value="UniProtKB-EC"/>
</dbReference>